<feature type="compositionally biased region" description="Low complexity" evidence="1">
    <location>
        <begin position="53"/>
        <end position="64"/>
    </location>
</feature>
<dbReference type="EMBL" id="JAQQWP010000013">
    <property type="protein sequence ID" value="KAK8092537.1"/>
    <property type="molecule type" value="Genomic_DNA"/>
</dbReference>
<accession>A0AAW0Q4B3</accession>
<reference evidence="2 3" key="1">
    <citation type="submission" date="2023-01" db="EMBL/GenBank/DDBJ databases">
        <title>Analysis of 21 Apiospora genomes using comparative genomics revels a genus with tremendous synthesis potential of carbohydrate active enzymes and secondary metabolites.</title>
        <authorList>
            <person name="Sorensen T."/>
        </authorList>
    </citation>
    <scope>NUCLEOTIDE SEQUENCE [LARGE SCALE GENOMIC DNA]</scope>
    <source>
        <strain evidence="2 3">CBS 117206</strain>
    </source>
</reference>
<comment type="caution">
    <text evidence="2">The sequence shown here is derived from an EMBL/GenBank/DDBJ whole genome shotgun (WGS) entry which is preliminary data.</text>
</comment>
<feature type="compositionally biased region" description="Basic residues" evidence="1">
    <location>
        <begin position="32"/>
        <end position="45"/>
    </location>
</feature>
<sequence length="156" mass="17098">MTKPSIASCFRLFTLITILSSILSYYSTSRRRSNNQQQQHHHHGVYRPSETINKAAQKKQQQQEAENETRNPGWLAPPVTGQLPGFPRLGAAPLGLSRRSPPAAARPPVVPSPSLDLDPYDPSLFSTGTSGSDLAGIEPSDSISMQPIIPRNNRED</sequence>
<gene>
    <name evidence="2" type="ORF">PG999_014736</name>
</gene>
<dbReference type="Proteomes" id="UP001392437">
    <property type="component" value="Unassembled WGS sequence"/>
</dbReference>
<protein>
    <submittedName>
        <fullName evidence="2">Uncharacterized protein</fullName>
    </submittedName>
</protein>
<keyword evidence="3" id="KW-1185">Reference proteome</keyword>
<evidence type="ECO:0000313" key="2">
    <source>
        <dbReference type="EMBL" id="KAK8092537.1"/>
    </source>
</evidence>
<organism evidence="2 3">
    <name type="scientific">Apiospora kogelbergensis</name>
    <dbReference type="NCBI Taxonomy" id="1337665"/>
    <lineage>
        <taxon>Eukaryota</taxon>
        <taxon>Fungi</taxon>
        <taxon>Dikarya</taxon>
        <taxon>Ascomycota</taxon>
        <taxon>Pezizomycotina</taxon>
        <taxon>Sordariomycetes</taxon>
        <taxon>Xylariomycetidae</taxon>
        <taxon>Amphisphaeriales</taxon>
        <taxon>Apiosporaceae</taxon>
        <taxon>Apiospora</taxon>
    </lineage>
</organism>
<name>A0AAW0Q4B3_9PEZI</name>
<evidence type="ECO:0000256" key="1">
    <source>
        <dbReference type="SAM" id="MobiDB-lite"/>
    </source>
</evidence>
<feature type="region of interest" description="Disordered" evidence="1">
    <location>
        <begin position="32"/>
        <end position="156"/>
    </location>
</feature>
<proteinExistence type="predicted"/>
<feature type="compositionally biased region" description="Low complexity" evidence="1">
    <location>
        <begin position="112"/>
        <end position="124"/>
    </location>
</feature>
<dbReference type="AlphaFoldDB" id="A0AAW0Q4B3"/>
<evidence type="ECO:0000313" key="3">
    <source>
        <dbReference type="Proteomes" id="UP001392437"/>
    </source>
</evidence>